<dbReference type="AlphaFoldDB" id="A0A1R0GZY7"/>
<accession>A0A1R0GZY7</accession>
<dbReference type="Proteomes" id="UP000187455">
    <property type="component" value="Unassembled WGS sequence"/>
</dbReference>
<protein>
    <submittedName>
        <fullName evidence="1">Uncharacterized protein</fullName>
    </submittedName>
</protein>
<evidence type="ECO:0000313" key="1">
    <source>
        <dbReference type="EMBL" id="OLY82388.1"/>
    </source>
</evidence>
<reference evidence="1 2" key="1">
    <citation type="journal article" date="2016" name="Mol. Biol. Evol.">
        <title>Genome-Wide Survey of Gut Fungi (Harpellales) Reveals the First Horizontally Transferred Ubiquitin Gene from a Mosquito Host.</title>
        <authorList>
            <person name="Wang Y."/>
            <person name="White M.M."/>
            <person name="Kvist S."/>
            <person name="Moncalvo J.M."/>
        </authorList>
    </citation>
    <scope>NUCLEOTIDE SEQUENCE [LARGE SCALE GENOMIC DNA]</scope>
    <source>
        <strain evidence="1 2">ALG-7-W6</strain>
    </source>
</reference>
<comment type="caution">
    <text evidence="1">The sequence shown here is derived from an EMBL/GenBank/DDBJ whole genome shotgun (WGS) entry which is preliminary data.</text>
</comment>
<proteinExistence type="predicted"/>
<organism evidence="1 2">
    <name type="scientific">Smittium mucronatum</name>
    <dbReference type="NCBI Taxonomy" id="133383"/>
    <lineage>
        <taxon>Eukaryota</taxon>
        <taxon>Fungi</taxon>
        <taxon>Fungi incertae sedis</taxon>
        <taxon>Zoopagomycota</taxon>
        <taxon>Kickxellomycotina</taxon>
        <taxon>Harpellomycetes</taxon>
        <taxon>Harpellales</taxon>
        <taxon>Legeriomycetaceae</taxon>
        <taxon>Smittium</taxon>
    </lineage>
</organism>
<evidence type="ECO:0000313" key="2">
    <source>
        <dbReference type="Proteomes" id="UP000187455"/>
    </source>
</evidence>
<keyword evidence="2" id="KW-1185">Reference proteome</keyword>
<name>A0A1R0GZY7_9FUNG</name>
<dbReference type="EMBL" id="LSSL01001583">
    <property type="protein sequence ID" value="OLY82388.1"/>
    <property type="molecule type" value="Genomic_DNA"/>
</dbReference>
<gene>
    <name evidence="1" type="ORF">AYI68_g3493</name>
</gene>
<sequence>MVAASHQKNNLSDLLVTNCPESSIIGYSPIHSISTIYLKTYSDGSVERSSKSKYLIASNFDRIFSINLDIQEDLAETQRLFDTNNPLGEIKKNSDNLLDTFHLESICESANNQLSMVHKDIRFLIQAPKNTQIYSMSYDSTSKLAIVSFRLIKTAVPVEKRSSESDGKLDFSLRKTNSDIISGTPPDSSESTIESIHIIYRVRLNSESLIVFEEHLVKEFHVQNSLNTTSGPSVSDNPLITPLPIGSNKSKIFSLQCNDLNGELKTISMCAIFTKFNNSINILQIENDLKSLKIISIDKQDKVLDFGAMNKSGTDIDAEFSGFEFYIVTSRELLTYSLYYK</sequence>
<dbReference type="OrthoDB" id="5624406at2759"/>